<dbReference type="SMART" id="SM00636">
    <property type="entry name" value="Glyco_18"/>
    <property type="match status" value="1"/>
</dbReference>
<sequence length="1129" mass="121771">MSNKTAYFSRRQRLALIISSTLISQGMISQAYAVDCQGITPWSADTVYANTTQVTQNNSLYQNKWWTTNESPASAQEWGVWEGLGQCDGGSNQLPTVNIISPQTDTVINLNDEVVLNADAVDIDGSVESLVWTANDLVVTSPWVADQLGSVVFKATATDNDGASTEKSVTVVVANSQNQVPITSIISPINDSVVMIDNTIAVTVNASDPDVGDSIAKVELVVDGVVVQTDLSSPYEFSWAASIEGNHTLQSRAYDAQNDSAVSDIVYVSVIAANQLPSVQLTAPIANFTLPVNGELSVDASAQDSDGDVISVSFYANGLLVETDTLAPYSMQYTSLQAGDLSITAEVTDNLGASVLSSAVVGYVGDRPTSHEVCRPDGLEGDSVYCDIYDETGREKMGADHARRVIGYFTSWRNGTNGQPSYLVNDIPWDKITHINYAFAHVDGDNKVSVGDPNSVENPATGMTWDGVIGAEMDPEYNYQGHFNLLNKFKKQHPQVKTLISIGGWAETGGYFDDNGVRVASGGFYEMTKTQAGINTFADSVVAFLRTYGFDGADIDYEYATSMAKSGNPDDFAVADPLRATLFAQYDLLMKTLREKLDTASKQDGKHYMLTVAAPASGYLLRGMEAYQMSRFLDYVNIMSYDLHGAWNDFVGHNAALYDTGEDAELAFWDVYSTAQYGGIGYLNTDWAYHYFRGAMPAGRINIGLPYYTRGWQGVTGGTNGLWGKAALPDQASCPVGTGEGDNNCGYGAQGIDNLWHDLDKQGNEMFAGSNPMWHAKNLEQGISGSYLASYGLDPVNVPADKLTGTYERHYDNVAQSSWLWNPAKKVYLSTEDEQVMNTKVQYVVDQGIGGVMFWELAGDFDWYPERNSGQGEYFIGETMTTIAYDKFAAAAPYGNSVSNSPALENTLALGASLSGYKVGDSNYPITPTLTIRNNSQSTIPGGAVFEFDISTSTSAQISDQSGMNLTVITDGSNAASGNVGGLENDFHRVRFTLPSYKSIAPGEDFGGTIKYYLPVSMPSNFTVTFDGVTYDFGQSGDTVPDECELDPTAPGCGDTTPPSSDLCSDAGVDASTVPAYPNFPQTDWQGNPSHAAGGDKMKDETAVFSALWWTNAKPSSSSTDWDFVCNID</sequence>
<dbReference type="GO" id="GO:0005576">
    <property type="term" value="C:extracellular region"/>
    <property type="evidence" value="ECO:0007669"/>
    <property type="project" value="InterPro"/>
</dbReference>
<dbReference type="SUPFAM" id="SSF51055">
    <property type="entry name" value="Carbohydrate binding domain"/>
    <property type="match status" value="2"/>
</dbReference>
<dbReference type="PANTHER" id="PTHR11177">
    <property type="entry name" value="CHITINASE"/>
    <property type="match status" value="1"/>
</dbReference>
<proteinExistence type="predicted"/>
<dbReference type="EMBL" id="VKGK01000024">
    <property type="protein sequence ID" value="TRY13005.1"/>
    <property type="molecule type" value="Genomic_DNA"/>
</dbReference>
<dbReference type="InterPro" id="IPR013783">
    <property type="entry name" value="Ig-like_fold"/>
</dbReference>
<dbReference type="Pfam" id="PF17957">
    <property type="entry name" value="Big_7"/>
    <property type="match status" value="2"/>
</dbReference>
<comment type="caution">
    <text evidence="7">The sequence shown here is derived from an EMBL/GenBank/DDBJ whole genome shotgun (WGS) entry which is preliminary data.</text>
</comment>
<evidence type="ECO:0000256" key="5">
    <source>
        <dbReference type="SAM" id="SignalP"/>
    </source>
</evidence>
<dbReference type="GO" id="GO:0008061">
    <property type="term" value="F:chitin binding"/>
    <property type="evidence" value="ECO:0007669"/>
    <property type="project" value="InterPro"/>
</dbReference>
<dbReference type="Gene3D" id="2.10.10.20">
    <property type="entry name" value="Carbohydrate-binding module superfamily 5/12"/>
    <property type="match status" value="2"/>
</dbReference>
<keyword evidence="2" id="KW-0146">Chitin degradation</keyword>
<dbReference type="InterPro" id="IPR032798">
    <property type="entry name" value="CBM_5_12_2"/>
</dbReference>
<dbReference type="AlphaFoldDB" id="A0A553JKM8"/>
<feature type="chain" id="PRO_5022003024" evidence="5">
    <location>
        <begin position="34"/>
        <end position="1129"/>
    </location>
</feature>
<dbReference type="PANTHER" id="PTHR11177:SF308">
    <property type="entry name" value="CHITINASE A"/>
    <property type="match status" value="1"/>
</dbReference>
<keyword evidence="8" id="KW-1185">Reference proteome</keyword>
<dbReference type="SMART" id="SM00495">
    <property type="entry name" value="ChtBD3"/>
    <property type="match status" value="2"/>
</dbReference>
<keyword evidence="5" id="KW-0732">Signal</keyword>
<dbReference type="Gene3D" id="3.20.20.80">
    <property type="entry name" value="Glycosidases"/>
    <property type="match status" value="1"/>
</dbReference>
<evidence type="ECO:0000259" key="6">
    <source>
        <dbReference type="PROSITE" id="PS51910"/>
    </source>
</evidence>
<dbReference type="InterPro" id="IPR017853">
    <property type="entry name" value="GH"/>
</dbReference>
<dbReference type="Proteomes" id="UP000318126">
    <property type="component" value="Unassembled WGS sequence"/>
</dbReference>
<dbReference type="InterPro" id="IPR050314">
    <property type="entry name" value="Glycosyl_Hydrlase_18"/>
</dbReference>
<dbReference type="SUPFAM" id="SSF51445">
    <property type="entry name" value="(Trans)glycosidases"/>
    <property type="match status" value="1"/>
</dbReference>
<dbReference type="Gene3D" id="2.60.40.10">
    <property type="entry name" value="Immunoglobulins"/>
    <property type="match status" value="3"/>
</dbReference>
<dbReference type="SUPFAM" id="SSF54556">
    <property type="entry name" value="Chitinase insertion domain"/>
    <property type="match status" value="1"/>
</dbReference>
<evidence type="ECO:0000256" key="1">
    <source>
        <dbReference type="ARBA" id="ARBA00022801"/>
    </source>
</evidence>
<dbReference type="CDD" id="cd12204">
    <property type="entry name" value="CBD_like"/>
    <property type="match status" value="1"/>
</dbReference>
<keyword evidence="4" id="KW-0624">Polysaccharide degradation</keyword>
<keyword evidence="3" id="KW-0119">Carbohydrate metabolism</keyword>
<dbReference type="Pfam" id="PF00704">
    <property type="entry name" value="Glyco_hydro_18"/>
    <property type="match status" value="1"/>
</dbReference>
<dbReference type="InterPro" id="IPR001223">
    <property type="entry name" value="Glyco_hydro18_cat"/>
</dbReference>
<dbReference type="GO" id="GO:0004553">
    <property type="term" value="F:hydrolase activity, hydrolyzing O-glycosyl compounds"/>
    <property type="evidence" value="ECO:0007669"/>
    <property type="project" value="InterPro"/>
</dbReference>
<dbReference type="GO" id="GO:0006032">
    <property type="term" value="P:chitin catabolic process"/>
    <property type="evidence" value="ECO:0007669"/>
    <property type="project" value="UniProtKB-KW"/>
</dbReference>
<dbReference type="InterPro" id="IPR011583">
    <property type="entry name" value="Chitinase_II/V-like_cat"/>
</dbReference>
<dbReference type="Gene3D" id="3.10.50.10">
    <property type="match status" value="1"/>
</dbReference>
<keyword evidence="1 7" id="KW-0378">Hydrolase</keyword>
<evidence type="ECO:0000256" key="4">
    <source>
        <dbReference type="ARBA" id="ARBA00023326"/>
    </source>
</evidence>
<evidence type="ECO:0000256" key="2">
    <source>
        <dbReference type="ARBA" id="ARBA00023024"/>
    </source>
</evidence>
<dbReference type="CDD" id="cd06548">
    <property type="entry name" value="GH18_chitinase"/>
    <property type="match status" value="1"/>
</dbReference>
<reference evidence="8" key="1">
    <citation type="submission" date="2019-07" db="EMBL/GenBank/DDBJ databases">
        <title>Shewanella sp. YLB-08 draft genomic sequence.</title>
        <authorList>
            <person name="Yu L."/>
        </authorList>
    </citation>
    <scope>NUCLEOTIDE SEQUENCE [LARGE SCALE GENOMIC DNA]</scope>
    <source>
        <strain evidence="8">JCM 20706</strain>
    </source>
</reference>
<protein>
    <submittedName>
        <fullName evidence="7">Glycoside hydrolase</fullName>
    </submittedName>
</protein>
<dbReference type="InterPro" id="IPR003610">
    <property type="entry name" value="CBM5/12"/>
</dbReference>
<evidence type="ECO:0000256" key="3">
    <source>
        <dbReference type="ARBA" id="ARBA00023277"/>
    </source>
</evidence>
<dbReference type="RefSeq" id="WP_144041577.1">
    <property type="nucleotide sequence ID" value="NZ_BMPL01000021.1"/>
</dbReference>
<dbReference type="InterPro" id="IPR029070">
    <property type="entry name" value="Chitinase_insertion_sf"/>
</dbReference>
<organism evidence="7 8">
    <name type="scientific">Shewanella hanedai</name>
    <name type="common">Alteromonas hanedai</name>
    <dbReference type="NCBI Taxonomy" id="25"/>
    <lineage>
        <taxon>Bacteria</taxon>
        <taxon>Pseudomonadati</taxon>
        <taxon>Pseudomonadota</taxon>
        <taxon>Gammaproteobacteria</taxon>
        <taxon>Alteromonadales</taxon>
        <taxon>Shewanellaceae</taxon>
        <taxon>Shewanella</taxon>
    </lineage>
</organism>
<dbReference type="GO" id="GO:0030246">
    <property type="term" value="F:carbohydrate binding"/>
    <property type="evidence" value="ECO:0007669"/>
    <property type="project" value="InterPro"/>
</dbReference>
<dbReference type="GO" id="GO:0000272">
    <property type="term" value="P:polysaccharide catabolic process"/>
    <property type="evidence" value="ECO:0007669"/>
    <property type="project" value="UniProtKB-KW"/>
</dbReference>
<gene>
    <name evidence="7" type="ORF">FN961_18050</name>
</gene>
<evidence type="ECO:0000313" key="8">
    <source>
        <dbReference type="Proteomes" id="UP000318126"/>
    </source>
</evidence>
<dbReference type="Pfam" id="PF06483">
    <property type="entry name" value="ChiC"/>
    <property type="match status" value="1"/>
</dbReference>
<dbReference type="Pfam" id="PF14600">
    <property type="entry name" value="CBM_5_12_2"/>
    <property type="match status" value="1"/>
</dbReference>
<dbReference type="InterPro" id="IPR009470">
    <property type="entry name" value="Chi_C"/>
</dbReference>
<accession>A0A553JKM8</accession>
<dbReference type="PROSITE" id="PS51910">
    <property type="entry name" value="GH18_2"/>
    <property type="match status" value="1"/>
</dbReference>
<dbReference type="InterPro" id="IPR036573">
    <property type="entry name" value="CBM_sf_5/12"/>
</dbReference>
<dbReference type="OrthoDB" id="9775889at2"/>
<feature type="signal peptide" evidence="5">
    <location>
        <begin position="1"/>
        <end position="33"/>
    </location>
</feature>
<feature type="domain" description="GH18" evidence="6">
    <location>
        <begin position="403"/>
        <end position="874"/>
    </location>
</feature>
<name>A0A553JKM8_SHEHA</name>
<evidence type="ECO:0000313" key="7">
    <source>
        <dbReference type="EMBL" id="TRY13005.1"/>
    </source>
</evidence>
<dbReference type="CDD" id="cd12215">
    <property type="entry name" value="ChiC_BD"/>
    <property type="match status" value="1"/>
</dbReference>